<comment type="cofactor">
    <cofactor evidence="5">
        <name>Mg(2+)</name>
        <dbReference type="ChEBI" id="CHEBI:18420"/>
    </cofactor>
    <text evidence="5">Binds 1 Mg(2+) ion per subunit.</text>
</comment>
<dbReference type="Pfam" id="PF02746">
    <property type="entry name" value="MR_MLE_N"/>
    <property type="match status" value="1"/>
</dbReference>
<dbReference type="InterPro" id="IPR013341">
    <property type="entry name" value="Mandelate_racemase_N_dom"/>
</dbReference>
<dbReference type="GO" id="GO:0009063">
    <property type="term" value="P:amino acid catabolic process"/>
    <property type="evidence" value="ECO:0007669"/>
    <property type="project" value="InterPro"/>
</dbReference>
<sequence length="405" mass="43778">MSIDVGTRTAPKPTSGLTAPDAAIKALAAGDATIDRIAHVKLSSITLPLKNPISDAKVLTGRQKPMTEVAFLFAEIRTEQGHEGIGFSYSKRAGGPAQFAHAQEIAPVLIGEDPSDIGKIWTKLQWAGASVGRSGVATQAIAAIDIALWDLKAKRAQLPLAKLIGSTRDSVQTYNTSGGFLHTPIEEVLENATASLAAGIGGIKLKVGQPDWRTDIARVTAVREHLGDDVPLMVDANQQWDRPTANRMCRILEQFDLVWIEEPLDAYDAEGHAQLAANFDTSIATGEMLASVGEHVRLIEAGSVDIIQPDAPRIGGITQFLKLAGLAEHRNLQLAPHFAMEIHLHLAAVYPLQTWVEHFDWLDPLFNEHLETRDGRMHLSDRPGLGFTLSEQAKAWTIGTAEFGG</sequence>
<feature type="active site" description="Proton acceptor" evidence="3">
    <location>
        <position position="206"/>
    </location>
</feature>
<dbReference type="PROSITE" id="PS00908">
    <property type="entry name" value="MR_MLE_1"/>
    <property type="match status" value="1"/>
</dbReference>
<dbReference type="SMART" id="SM00922">
    <property type="entry name" value="MR_MLE"/>
    <property type="match status" value="1"/>
</dbReference>
<evidence type="ECO:0000259" key="7">
    <source>
        <dbReference type="SMART" id="SM00922"/>
    </source>
</evidence>
<evidence type="ECO:0000313" key="8">
    <source>
        <dbReference type="EMBL" id="SNT04800.1"/>
    </source>
</evidence>
<dbReference type="NCBIfam" id="NF047820">
    <property type="entry name" value="TalGalacDh"/>
    <property type="match status" value="1"/>
</dbReference>
<feature type="domain" description="Mandelate racemase/muconate lactonizing enzyme C-terminal" evidence="7">
    <location>
        <begin position="185"/>
        <end position="282"/>
    </location>
</feature>
<dbReference type="InterPro" id="IPR013342">
    <property type="entry name" value="Mandelate_racemase_C"/>
</dbReference>
<feature type="binding site" evidence="4">
    <location>
        <begin position="55"/>
        <end position="57"/>
    </location>
    <ligand>
        <name>substrate</name>
    </ligand>
</feature>
<evidence type="ECO:0000256" key="3">
    <source>
        <dbReference type="PIRSR" id="PIRSR633978-1"/>
    </source>
</evidence>
<protein>
    <submittedName>
        <fullName evidence="8">L-alanine-DL-glutamate epimerase</fullName>
    </submittedName>
</protein>
<dbReference type="EMBL" id="FZOW01000008">
    <property type="protein sequence ID" value="SNT04800.1"/>
    <property type="molecule type" value="Genomic_DNA"/>
</dbReference>
<feature type="binding site" evidence="5">
    <location>
        <position position="261"/>
    </location>
    <ligand>
        <name>Mg(2+)</name>
        <dbReference type="ChEBI" id="CHEBI:18420"/>
    </ligand>
</feature>
<dbReference type="GO" id="GO:0008867">
    <property type="term" value="F:galactarate dehydratase activity"/>
    <property type="evidence" value="ECO:0007669"/>
    <property type="project" value="InterPro"/>
</dbReference>
<organism evidence="8 9">
    <name type="scientific">Rhodococcoides kyotonense</name>
    <dbReference type="NCBI Taxonomy" id="398843"/>
    <lineage>
        <taxon>Bacteria</taxon>
        <taxon>Bacillati</taxon>
        <taxon>Actinomycetota</taxon>
        <taxon>Actinomycetes</taxon>
        <taxon>Mycobacteriales</taxon>
        <taxon>Nocardiaceae</taxon>
        <taxon>Rhodococcoides</taxon>
    </lineage>
</organism>
<proteinExistence type="predicted"/>
<dbReference type="GO" id="GO:0000287">
    <property type="term" value="F:magnesium ion binding"/>
    <property type="evidence" value="ECO:0007669"/>
    <property type="project" value="TreeGrafter"/>
</dbReference>
<feature type="active site" description="Proton donor/acceptor" evidence="3">
    <location>
        <position position="337"/>
    </location>
</feature>
<dbReference type="SUPFAM" id="SSF54826">
    <property type="entry name" value="Enolase N-terminal domain-like"/>
    <property type="match status" value="1"/>
</dbReference>
<dbReference type="SFLD" id="SFLDF00134">
    <property type="entry name" value="L-talarate/galactarate_dehydra"/>
    <property type="match status" value="1"/>
</dbReference>
<keyword evidence="2 5" id="KW-0460">Magnesium</keyword>
<feature type="binding site" evidence="5">
    <location>
        <position position="235"/>
    </location>
    <ligand>
        <name>Mg(2+)</name>
        <dbReference type="ChEBI" id="CHEBI:18420"/>
    </ligand>
</feature>
<feature type="binding site" evidence="4">
    <location>
        <position position="237"/>
    </location>
    <ligand>
        <name>substrate</name>
    </ligand>
</feature>
<evidence type="ECO:0000256" key="4">
    <source>
        <dbReference type="PIRSR" id="PIRSR633978-2"/>
    </source>
</evidence>
<name>A0A239JG46_9NOCA</name>
<dbReference type="Gene3D" id="3.30.390.10">
    <property type="entry name" value="Enolase-like, N-terminal domain"/>
    <property type="match status" value="1"/>
</dbReference>
<evidence type="ECO:0000313" key="9">
    <source>
        <dbReference type="Proteomes" id="UP000198327"/>
    </source>
</evidence>
<evidence type="ECO:0000256" key="1">
    <source>
        <dbReference type="ARBA" id="ARBA00022723"/>
    </source>
</evidence>
<dbReference type="InterPro" id="IPR018110">
    <property type="entry name" value="Mandel_Rmase/mucon_lact_enz_CS"/>
</dbReference>
<dbReference type="InterPro" id="IPR046945">
    <property type="entry name" value="RHMD-like"/>
</dbReference>
<feature type="binding site" evidence="4">
    <location>
        <begin position="91"/>
        <end position="92"/>
    </location>
    <ligand>
        <name>substrate</name>
    </ligand>
</feature>
<dbReference type="Proteomes" id="UP000198327">
    <property type="component" value="Unassembled WGS sequence"/>
</dbReference>
<dbReference type="Gene3D" id="3.20.20.120">
    <property type="entry name" value="Enolase-like C-terminal domain"/>
    <property type="match status" value="1"/>
</dbReference>
<dbReference type="RefSeq" id="WP_089247687.1">
    <property type="nucleotide sequence ID" value="NZ_FZOW01000008.1"/>
</dbReference>
<dbReference type="GO" id="GO:1990594">
    <property type="term" value="F:L-altrarate dehydratase activity"/>
    <property type="evidence" value="ECO:0007669"/>
    <property type="project" value="InterPro"/>
</dbReference>
<gene>
    <name evidence="8" type="ORF">SAMN05421642_108211</name>
</gene>
<reference evidence="9" key="1">
    <citation type="submission" date="2017-06" db="EMBL/GenBank/DDBJ databases">
        <authorList>
            <person name="Varghese N."/>
            <person name="Submissions S."/>
        </authorList>
    </citation>
    <scope>NUCLEOTIDE SEQUENCE [LARGE SCALE GENOMIC DNA]</scope>
    <source>
        <strain evidence="9">JCM 23211</strain>
    </source>
</reference>
<keyword evidence="1 5" id="KW-0479">Metal-binding</keyword>
<dbReference type="CDD" id="cd03316">
    <property type="entry name" value="MR_like"/>
    <property type="match status" value="1"/>
</dbReference>
<dbReference type="SFLD" id="SFLDG00179">
    <property type="entry name" value="mandelate_racemase"/>
    <property type="match status" value="1"/>
</dbReference>
<dbReference type="SUPFAM" id="SSF51604">
    <property type="entry name" value="Enolase C-terminal domain-like"/>
    <property type="match status" value="1"/>
</dbReference>
<dbReference type="InterPro" id="IPR033978">
    <property type="entry name" value="L-talarate_dehydratase"/>
</dbReference>
<dbReference type="OrthoDB" id="5241672at2"/>
<feature type="binding site" evidence="4">
    <location>
        <position position="357"/>
    </location>
    <ligand>
        <name>substrate</name>
    </ligand>
</feature>
<dbReference type="PANTHER" id="PTHR13794:SF58">
    <property type="entry name" value="MITOCHONDRIAL ENOLASE SUPERFAMILY MEMBER 1"/>
    <property type="match status" value="1"/>
</dbReference>
<dbReference type="SFLD" id="SFLDS00001">
    <property type="entry name" value="Enolase"/>
    <property type="match status" value="1"/>
</dbReference>
<dbReference type="InterPro" id="IPR029017">
    <property type="entry name" value="Enolase-like_N"/>
</dbReference>
<dbReference type="InterPro" id="IPR036849">
    <property type="entry name" value="Enolase-like_C_sf"/>
</dbReference>
<dbReference type="InterPro" id="IPR029065">
    <property type="entry name" value="Enolase_C-like"/>
</dbReference>
<evidence type="ECO:0000256" key="2">
    <source>
        <dbReference type="ARBA" id="ARBA00022842"/>
    </source>
</evidence>
<dbReference type="AlphaFoldDB" id="A0A239JG46"/>
<dbReference type="PANTHER" id="PTHR13794">
    <property type="entry name" value="ENOLASE SUPERFAMILY, MANDELATE RACEMASE"/>
    <property type="match status" value="1"/>
</dbReference>
<feature type="site" description="Increases basicity of active site His" evidence="6">
    <location>
        <position position="310"/>
    </location>
</feature>
<keyword evidence="9" id="KW-1185">Reference proteome</keyword>
<feature type="binding site" evidence="4">
    <location>
        <position position="204"/>
    </location>
    <ligand>
        <name>substrate</name>
    </ligand>
</feature>
<dbReference type="Pfam" id="PF13378">
    <property type="entry name" value="MR_MLE_C"/>
    <property type="match status" value="1"/>
</dbReference>
<dbReference type="PROSITE" id="PS00909">
    <property type="entry name" value="MR_MLE_2"/>
    <property type="match status" value="1"/>
</dbReference>
<accession>A0A239JG46</accession>
<dbReference type="STRING" id="398843.A3K89_24000"/>
<evidence type="ECO:0000256" key="6">
    <source>
        <dbReference type="PIRSR" id="PIRSR633978-4"/>
    </source>
</evidence>
<dbReference type="GO" id="GO:0016052">
    <property type="term" value="P:carbohydrate catabolic process"/>
    <property type="evidence" value="ECO:0007669"/>
    <property type="project" value="TreeGrafter"/>
</dbReference>
<evidence type="ECO:0000256" key="5">
    <source>
        <dbReference type="PIRSR" id="PIRSR633978-3"/>
    </source>
</evidence>
<feature type="binding site" evidence="5">
    <location>
        <position position="287"/>
    </location>
    <ligand>
        <name>Mg(2+)</name>
        <dbReference type="ChEBI" id="CHEBI:18420"/>
    </ligand>
</feature>